<evidence type="ECO:0000313" key="2">
    <source>
        <dbReference type="Proteomes" id="UP000063387"/>
    </source>
</evidence>
<gene>
    <name evidence="1" type="ORF">LOKO_00421</name>
</gene>
<keyword evidence="2" id="KW-1185">Reference proteome</keyword>
<dbReference type="KEGG" id="hco:LOKO_00421"/>
<name>A0A0X8HBD6_9GAMM</name>
<accession>A0A0X8HBD6</accession>
<evidence type="ECO:0000313" key="1">
    <source>
        <dbReference type="EMBL" id="AMC99516.1"/>
    </source>
</evidence>
<reference evidence="1 2" key="1">
    <citation type="journal article" date="2016" name="Genome Announc.">
        <title>Draft Genome Sequence of 'Halomonas chromatireducens' Strain AGD 8-3, a Haloalkaliphilic Chromate- and Selenite-Reducing Gammaproteobacterium.</title>
        <authorList>
            <person name="Sharko F.S."/>
            <person name="Shapovalova A.A."/>
            <person name="Tsygankova S.V."/>
            <person name="Komova A.V."/>
            <person name="Boulygina E.S."/>
            <person name="Teslyuk A.B."/>
            <person name="Gotovtsev P.M."/>
            <person name="Namsaraev Z.B."/>
            <person name="Khijniak T.V."/>
            <person name="Nedoluzhko A.V."/>
            <person name="Vasilov R.G."/>
        </authorList>
    </citation>
    <scope>NUCLEOTIDE SEQUENCE [LARGE SCALE GENOMIC DNA]</scope>
    <source>
        <strain evidence="1 2">AGD 8-3</strain>
    </source>
</reference>
<organism evidence="1 2">
    <name type="scientific">Halomonas chromatireducens</name>
    <dbReference type="NCBI Taxonomy" id="507626"/>
    <lineage>
        <taxon>Bacteria</taxon>
        <taxon>Pseudomonadati</taxon>
        <taxon>Pseudomonadota</taxon>
        <taxon>Gammaproteobacteria</taxon>
        <taxon>Oceanospirillales</taxon>
        <taxon>Halomonadaceae</taxon>
        <taxon>Halomonas</taxon>
    </lineage>
</organism>
<sequence>MAGRRNLGALTLASSLTSFLCLFFPLGINDGLGLSCACR</sequence>
<dbReference type="AlphaFoldDB" id="A0A0X8HBD6"/>
<dbReference type="EMBL" id="CP014226">
    <property type="protein sequence ID" value="AMC99516.1"/>
    <property type="molecule type" value="Genomic_DNA"/>
</dbReference>
<reference evidence="1 2" key="2">
    <citation type="submission" date="2016-02" db="EMBL/GenBank/DDBJ databases">
        <authorList>
            <person name="Wen L."/>
            <person name="He K."/>
            <person name="Yang H."/>
        </authorList>
    </citation>
    <scope>NUCLEOTIDE SEQUENCE [LARGE SCALE GENOMIC DNA]</scope>
    <source>
        <strain evidence="1 2">AGD 8-3</strain>
    </source>
</reference>
<dbReference type="Proteomes" id="UP000063387">
    <property type="component" value="Chromosome"/>
</dbReference>
<dbReference type="PATRIC" id="fig|507626.3.peg.417"/>
<proteinExistence type="predicted"/>
<dbReference type="STRING" id="507626.LOKO_00421"/>
<protein>
    <submittedName>
        <fullName evidence="1">Uncharacterized protein</fullName>
    </submittedName>
</protein>